<feature type="compositionally biased region" description="Low complexity" evidence="1">
    <location>
        <begin position="48"/>
        <end position="75"/>
    </location>
</feature>
<feature type="transmembrane region" description="Helical" evidence="2">
    <location>
        <begin position="243"/>
        <end position="260"/>
    </location>
</feature>
<dbReference type="RefSeq" id="WP_067027035.1">
    <property type="nucleotide sequence ID" value="NZ_CP038256.1"/>
</dbReference>
<evidence type="ECO:0000313" key="3">
    <source>
        <dbReference type="EMBL" id="OCG73370.1"/>
    </source>
</evidence>
<proteinExistence type="predicted"/>
<dbReference type="Proteomes" id="UP000093355">
    <property type="component" value="Unassembled WGS sequence"/>
</dbReference>
<keyword evidence="4" id="KW-1185">Reference proteome</keyword>
<sequence>MSDQNREEQPDSIPTPDPVVDSAFDAIPGASAASADQNPPIVPPAPPTSASDASQPAAPDAPQTSAPAPSSGPSASPVPPPVPPAAPQAYPGAQPAQGAYPAPPAANGYPAGNGYPGAAPGQQPYPGAAYPGAAYPAQPYGATPPAGATRPRFVVSACVLAWVIAALGAIGLIAALSLLARYDVDGGYLAGYLIIPILTIIGLVVFAIFTWQGRGWARIALTVMFALNAVSGLASIGNGQTNALFGLLLSVLGIVLLWLRPSNAWFAAKRASA</sequence>
<dbReference type="AlphaFoldDB" id="A0A1B9N9W5"/>
<organism evidence="3 4">
    <name type="scientific">Microbacterium sediminis</name>
    <dbReference type="NCBI Taxonomy" id="904291"/>
    <lineage>
        <taxon>Bacteria</taxon>
        <taxon>Bacillati</taxon>
        <taxon>Actinomycetota</taxon>
        <taxon>Actinomycetes</taxon>
        <taxon>Micrococcales</taxon>
        <taxon>Microbacteriaceae</taxon>
        <taxon>Microbacterium</taxon>
    </lineage>
</organism>
<gene>
    <name evidence="3" type="ORF">A7J15_08790</name>
</gene>
<accession>A0A1B9N9W5</accession>
<protein>
    <submittedName>
        <fullName evidence="3">Uncharacterized protein</fullName>
    </submittedName>
</protein>
<feature type="region of interest" description="Disordered" evidence="1">
    <location>
        <begin position="1"/>
        <end position="104"/>
    </location>
</feature>
<evidence type="ECO:0000313" key="4">
    <source>
        <dbReference type="Proteomes" id="UP000093355"/>
    </source>
</evidence>
<evidence type="ECO:0000256" key="1">
    <source>
        <dbReference type="SAM" id="MobiDB-lite"/>
    </source>
</evidence>
<feature type="compositionally biased region" description="Low complexity" evidence="1">
    <location>
        <begin position="87"/>
        <end position="104"/>
    </location>
</feature>
<feature type="transmembrane region" description="Helical" evidence="2">
    <location>
        <begin position="153"/>
        <end position="180"/>
    </location>
</feature>
<dbReference type="STRING" id="904291.A7J15_08790"/>
<evidence type="ECO:0000256" key="2">
    <source>
        <dbReference type="SAM" id="Phobius"/>
    </source>
</evidence>
<feature type="transmembrane region" description="Helical" evidence="2">
    <location>
        <begin position="216"/>
        <end position="237"/>
    </location>
</feature>
<feature type="compositionally biased region" description="Pro residues" evidence="1">
    <location>
        <begin position="76"/>
        <end position="86"/>
    </location>
</feature>
<dbReference type="OrthoDB" id="5191398at2"/>
<keyword evidence="2" id="KW-1133">Transmembrane helix</keyword>
<keyword evidence="2" id="KW-0472">Membrane</keyword>
<name>A0A1B9N9W5_9MICO</name>
<reference evidence="3 4" key="1">
    <citation type="submission" date="2016-05" db="EMBL/GenBank/DDBJ databases">
        <authorList>
            <person name="Lavstsen T."/>
            <person name="Jespersen J.S."/>
        </authorList>
    </citation>
    <scope>NUCLEOTIDE SEQUENCE [LARGE SCALE GENOMIC DNA]</scope>
    <source>
        <strain evidence="3 4">YLB-01</strain>
    </source>
</reference>
<feature type="transmembrane region" description="Helical" evidence="2">
    <location>
        <begin position="186"/>
        <end position="209"/>
    </location>
</feature>
<comment type="caution">
    <text evidence="3">The sequence shown here is derived from an EMBL/GenBank/DDBJ whole genome shotgun (WGS) entry which is preliminary data.</text>
</comment>
<dbReference type="EMBL" id="LXMD01000025">
    <property type="protein sequence ID" value="OCG73370.1"/>
    <property type="molecule type" value="Genomic_DNA"/>
</dbReference>
<keyword evidence="2" id="KW-0812">Transmembrane</keyword>